<dbReference type="AlphaFoldDB" id="A0A8G2DUS1"/>
<evidence type="ECO:0000313" key="2">
    <source>
        <dbReference type="EMBL" id="RYM04783.1"/>
    </source>
</evidence>
<dbReference type="InterPro" id="IPR027417">
    <property type="entry name" value="P-loop_NTPase"/>
</dbReference>
<proteinExistence type="predicted"/>
<evidence type="ECO:0000313" key="3">
    <source>
        <dbReference type="Proteomes" id="UP000291572"/>
    </source>
</evidence>
<name>A0A8G2DUS1_9SPHN</name>
<organism evidence="2 3">
    <name type="scientific">Sphingobium cupriresistens</name>
    <dbReference type="NCBI Taxonomy" id="1132417"/>
    <lineage>
        <taxon>Bacteria</taxon>
        <taxon>Pseudomonadati</taxon>
        <taxon>Pseudomonadota</taxon>
        <taxon>Alphaproteobacteria</taxon>
        <taxon>Sphingomonadales</taxon>
        <taxon>Sphingomonadaceae</taxon>
        <taxon>Sphingobium</taxon>
    </lineage>
</organism>
<dbReference type="OrthoDB" id="9814088at2"/>
<sequence length="329" mass="38056">MLLRRSQQMQRMEKRTEFPREALDALRPHGADQREYDAPIGTIWGKVFDHLPAPLKSRLVDWASARPRIAENFANYIKAGFLFASPVIVELYGWYVTFERGLADDEKHANVQRRYRKFLDFADLQIPNSLLLKYFSSAIATFEQLCTKIIDHEVDAWDKGWRTLTTLSSPAWYASGESSHRQHLILGFNSPFYPNTLIATSVFQEGVNLHLQCRKVHHYGIAWTPGDNEQRVGRIDRLFGKVNSLLQRQGPDMSALEINYPYLKDSFDEDQVGSFIERKYAVEDKMDRCTQGDFDREIRLNRSGWEVFLRTPVPDAVLSDPYPASFGRD</sequence>
<protein>
    <recommendedName>
        <fullName evidence="1">Helicase C-terminal domain-containing protein</fullName>
    </recommendedName>
</protein>
<comment type="caution">
    <text evidence="2">The sequence shown here is derived from an EMBL/GenBank/DDBJ whole genome shotgun (WGS) entry which is preliminary data.</text>
</comment>
<dbReference type="InterPro" id="IPR001650">
    <property type="entry name" value="Helicase_C-like"/>
</dbReference>
<dbReference type="EMBL" id="SEOO01000111">
    <property type="protein sequence ID" value="RYM04783.1"/>
    <property type="molecule type" value="Genomic_DNA"/>
</dbReference>
<accession>A0A8G2DUS1</accession>
<gene>
    <name evidence="2" type="ORF">EWH12_21760</name>
</gene>
<dbReference type="Pfam" id="PF00271">
    <property type="entry name" value="Helicase_C"/>
    <property type="match status" value="1"/>
</dbReference>
<dbReference type="SUPFAM" id="SSF52540">
    <property type="entry name" value="P-loop containing nucleoside triphosphate hydrolases"/>
    <property type="match status" value="1"/>
</dbReference>
<dbReference type="Proteomes" id="UP000291572">
    <property type="component" value="Unassembled WGS sequence"/>
</dbReference>
<reference evidence="2 3" key="1">
    <citation type="submission" date="2019-02" db="EMBL/GenBank/DDBJ databases">
        <authorList>
            <person name="Feng G."/>
        </authorList>
    </citation>
    <scope>NUCLEOTIDE SEQUENCE [LARGE SCALE GENOMIC DNA]</scope>
    <source>
        <strain evidence="2 3">CCTCC AB 2011146</strain>
    </source>
</reference>
<feature type="domain" description="Helicase C-terminal" evidence="1">
    <location>
        <begin position="158"/>
        <end position="239"/>
    </location>
</feature>
<dbReference type="Gene3D" id="3.40.50.300">
    <property type="entry name" value="P-loop containing nucleotide triphosphate hydrolases"/>
    <property type="match status" value="1"/>
</dbReference>
<evidence type="ECO:0000259" key="1">
    <source>
        <dbReference type="SMART" id="SM00490"/>
    </source>
</evidence>
<dbReference type="SMART" id="SM00490">
    <property type="entry name" value="HELICc"/>
    <property type="match status" value="1"/>
</dbReference>